<dbReference type="SMART" id="SM00255">
    <property type="entry name" value="TIR"/>
    <property type="match status" value="1"/>
</dbReference>
<evidence type="ECO:0000259" key="4">
    <source>
        <dbReference type="PROSITE" id="PS50104"/>
    </source>
</evidence>
<dbReference type="PROSITE" id="PS50104">
    <property type="entry name" value="TIR"/>
    <property type="match status" value="1"/>
</dbReference>
<dbReference type="SUPFAM" id="SSF52058">
    <property type="entry name" value="L domain-like"/>
    <property type="match status" value="1"/>
</dbReference>
<dbReference type="InterPro" id="IPR036322">
    <property type="entry name" value="WD40_repeat_dom_sf"/>
</dbReference>
<dbReference type="InterPro" id="IPR001680">
    <property type="entry name" value="WD40_rpt"/>
</dbReference>
<dbReference type="EMBL" id="JACTNZ010000011">
    <property type="protein sequence ID" value="KAG5526075.1"/>
    <property type="molecule type" value="Genomic_DNA"/>
</dbReference>
<feature type="repeat" description="WD" evidence="3">
    <location>
        <begin position="1229"/>
        <end position="1270"/>
    </location>
</feature>
<dbReference type="InterPro" id="IPR036390">
    <property type="entry name" value="WH_DNA-bd_sf"/>
</dbReference>
<evidence type="ECO:0000256" key="2">
    <source>
        <dbReference type="ARBA" id="ARBA00022737"/>
    </source>
</evidence>
<dbReference type="SMART" id="SM00320">
    <property type="entry name" value="WD40"/>
    <property type="match status" value="2"/>
</dbReference>
<dbReference type="PROSITE" id="PS50082">
    <property type="entry name" value="WD_REPEATS_2"/>
    <property type="match status" value="1"/>
</dbReference>
<dbReference type="SUPFAM" id="SSF50978">
    <property type="entry name" value="WD40 repeat-like"/>
    <property type="match status" value="1"/>
</dbReference>
<dbReference type="Gene3D" id="3.80.10.10">
    <property type="entry name" value="Ribonuclease Inhibitor"/>
    <property type="match status" value="2"/>
</dbReference>
<evidence type="ECO:0000256" key="3">
    <source>
        <dbReference type="PROSITE-ProRule" id="PRU00221"/>
    </source>
</evidence>
<dbReference type="Gene3D" id="2.130.10.10">
    <property type="entry name" value="YVTN repeat-like/Quinoprotein amine dehydrogenase"/>
    <property type="match status" value="1"/>
</dbReference>
<keyword evidence="6" id="KW-1185">Reference proteome</keyword>
<dbReference type="Pfam" id="PF00400">
    <property type="entry name" value="WD40"/>
    <property type="match status" value="1"/>
</dbReference>
<dbReference type="SUPFAM" id="SSF46785">
    <property type="entry name" value="Winged helix' DNA-binding domain"/>
    <property type="match status" value="1"/>
</dbReference>
<dbReference type="InterPro" id="IPR042197">
    <property type="entry name" value="Apaf_helical"/>
</dbReference>
<dbReference type="InterPro" id="IPR058192">
    <property type="entry name" value="WHD_ROQ1-like"/>
</dbReference>
<sequence length="1350" mass="153328">MATSESQNPSSSSLNSEFRGRYDIFLSFRGLDTRYDFTDHLYHALMREGFQTFRDDDEIERGEVIKSELLEAIRNSRMSVIVLSENYANSTACLLELQTIIELCKKTDHFVLPVFYKVEPSVLKEQSKNLVFEKKEVAAEKARGWNAALKEVASMAGMVFRKESDGYEAKFIEKIVGVLKSKLPSKYVRVDDHLVGMDSRTERVDSWLKHRSTGVGFLVICGMGGIGKTTIARVLYNSNNRRYDATCFLSNIRDVAKGPKGLVRLQRQLLSDILRKEEHKVNDVDDGCRRMKYILTNKRVLLVLDDLDQKDQLDALAGQQDWYMPGSKIIITTRLESLMNAHEDYEIYRPEKLSIDDSLELFGWHAFGQKHPIQGHMDVSKRFVHHCDGLPLALKVLGSSVRGKSLDVWESALQKLQATCDSTILEKLEISYDSLKDNHDKNLFLEIACFFAGKKKNDTITILEGCDYFALAGIHNLVDRNLLTIVNEKLGMHQLLQDMGKQIVCRESKHPEERSRIWQHMESFSILSENIGTKKIEGLMLDMNMLSNSNMVVFEANTFEKICNLRLLKLSGVQLSGTYRAFPKRLGWLYWRGFPSESFPNDFPLENVVNLDLRYSNLKQVWKGTKALGSLKILNLSHSPRLAKTPDFSRIPNLEKLILKACPSLFEVDESIIKLQRIESLNLRDCKNLRKLPRNINTVESLVEINISGCSNLMGAIEELEKMKSLRVLHASRMDIDRFLTREVVSQGFIWPWVPKPRIQMSLALLPSSLTHLNLSHCNLTENAFPGDFSKLCKLQQLFLGGNPVSSLPKAIKDLTGLQTLDLSECPKLQQILWPSIGLENLIVSLNLCLVYTVPGDLDWLADPLEVVVCNKSQTMKRVYTPRYYAIPEAGGDMVWLSHWPPGTTIFEEGDELQVLFNLKVDGQIKECGVHILYFREDEMGKYFRTIYHSWDSNMFRVVALEDIKMASISAAQARKGKDIQEIPWERLNITREKYRQTRLEQYKNYENIPQSGEGLEKDCKVTMKGGMYYEFRRNSRSVKPTILHSQLRNLVWATSKHDVYLMSHFSVTHWSALTCNKTEVLNVSGHVVPCEKHPGSLLEGFTQTKVTTLAVRDRLLVAGGFQGELICKNLDRPGVSFCTRTTYDDNALTNVVEIYSTQSGAVHFTAANNDCGVRDFDMEKFQLSKHFSFPWPVNHTSMSPDGKLRIIVGDNPEGMLVDSGTGKMVASLVGHLDFSFASAWHPDGLTFATGNQDKTCRIWDARNLSKSVAALKGNLGAIRSIRYSSDGRFMAMAEPADFIHVFDAKSGYEKEQEIDFFGEISGISFSPDTESLFIGVWDRTYGSLLEFGR</sequence>
<dbReference type="Pfam" id="PF23282">
    <property type="entry name" value="WHD_ROQ1"/>
    <property type="match status" value="1"/>
</dbReference>
<protein>
    <recommendedName>
        <fullName evidence="4">TIR domain-containing protein</fullName>
    </recommendedName>
</protein>
<name>A0AAV6IE06_9ERIC</name>
<evidence type="ECO:0000313" key="6">
    <source>
        <dbReference type="Proteomes" id="UP000823749"/>
    </source>
</evidence>
<dbReference type="InterPro" id="IPR035897">
    <property type="entry name" value="Toll_tir_struct_dom_sf"/>
</dbReference>
<dbReference type="PANTHER" id="PTHR43991:SF38">
    <property type="entry name" value="OS02G0721600 PROTEIN"/>
    <property type="match status" value="1"/>
</dbReference>
<dbReference type="PRINTS" id="PR00364">
    <property type="entry name" value="DISEASERSIST"/>
</dbReference>
<evidence type="ECO:0000313" key="5">
    <source>
        <dbReference type="EMBL" id="KAG5526075.1"/>
    </source>
</evidence>
<dbReference type="InterPro" id="IPR027417">
    <property type="entry name" value="P-loop_NTPase"/>
</dbReference>
<gene>
    <name evidence="5" type="ORF">RHGRI_032390</name>
</gene>
<dbReference type="PANTHER" id="PTHR43991">
    <property type="entry name" value="WD REPEAT PROTEIN (AFU_ORTHOLOGUE AFUA_8G05640)-RELATED"/>
    <property type="match status" value="1"/>
</dbReference>
<accession>A0AAV6IE06</accession>
<organism evidence="5 6">
    <name type="scientific">Rhododendron griersonianum</name>
    <dbReference type="NCBI Taxonomy" id="479676"/>
    <lineage>
        <taxon>Eukaryota</taxon>
        <taxon>Viridiplantae</taxon>
        <taxon>Streptophyta</taxon>
        <taxon>Embryophyta</taxon>
        <taxon>Tracheophyta</taxon>
        <taxon>Spermatophyta</taxon>
        <taxon>Magnoliopsida</taxon>
        <taxon>eudicotyledons</taxon>
        <taxon>Gunneridae</taxon>
        <taxon>Pentapetalae</taxon>
        <taxon>asterids</taxon>
        <taxon>Ericales</taxon>
        <taxon>Ericaceae</taxon>
        <taxon>Ericoideae</taxon>
        <taxon>Rhodoreae</taxon>
        <taxon>Rhododendron</taxon>
    </lineage>
</organism>
<keyword evidence="1" id="KW-0433">Leucine-rich repeat</keyword>
<dbReference type="GO" id="GO:0007165">
    <property type="term" value="P:signal transduction"/>
    <property type="evidence" value="ECO:0007669"/>
    <property type="project" value="InterPro"/>
</dbReference>
<dbReference type="FunFam" id="2.130.10.10:FF:000637">
    <property type="entry name" value="WD-40 repeat family protein"/>
    <property type="match status" value="1"/>
</dbReference>
<dbReference type="InterPro" id="IPR002182">
    <property type="entry name" value="NB-ARC"/>
</dbReference>
<dbReference type="InterPro" id="IPR000157">
    <property type="entry name" value="TIR_dom"/>
</dbReference>
<feature type="domain" description="TIR" evidence="4">
    <location>
        <begin position="20"/>
        <end position="183"/>
    </location>
</feature>
<keyword evidence="2" id="KW-0677">Repeat</keyword>
<dbReference type="SUPFAM" id="SSF52540">
    <property type="entry name" value="P-loop containing nucleoside triphosphate hydrolases"/>
    <property type="match status" value="1"/>
</dbReference>
<evidence type="ECO:0000256" key="1">
    <source>
        <dbReference type="ARBA" id="ARBA00022614"/>
    </source>
</evidence>
<dbReference type="PROSITE" id="PS50294">
    <property type="entry name" value="WD_REPEATS_REGION"/>
    <property type="match status" value="1"/>
</dbReference>
<dbReference type="InterPro" id="IPR015943">
    <property type="entry name" value="WD40/YVTN_repeat-like_dom_sf"/>
</dbReference>
<dbReference type="Gene3D" id="3.40.50.10140">
    <property type="entry name" value="Toll/interleukin-1 receptor homology (TIR) domain"/>
    <property type="match status" value="1"/>
</dbReference>
<dbReference type="SUPFAM" id="SSF52200">
    <property type="entry name" value="Toll/Interleukin receptor TIR domain"/>
    <property type="match status" value="1"/>
</dbReference>
<dbReference type="Gene3D" id="1.10.8.430">
    <property type="entry name" value="Helical domain of apoptotic protease-activating factors"/>
    <property type="match status" value="1"/>
</dbReference>
<dbReference type="Pfam" id="PF01582">
    <property type="entry name" value="TIR"/>
    <property type="match status" value="1"/>
</dbReference>
<proteinExistence type="predicted"/>
<comment type="caution">
    <text evidence="5">The sequence shown here is derived from an EMBL/GenBank/DDBJ whole genome shotgun (WGS) entry which is preliminary data.</text>
</comment>
<dbReference type="GO" id="GO:0043531">
    <property type="term" value="F:ADP binding"/>
    <property type="evidence" value="ECO:0007669"/>
    <property type="project" value="InterPro"/>
</dbReference>
<dbReference type="Pfam" id="PF00931">
    <property type="entry name" value="NB-ARC"/>
    <property type="match status" value="1"/>
</dbReference>
<reference evidence="5" key="1">
    <citation type="submission" date="2020-08" db="EMBL/GenBank/DDBJ databases">
        <title>Plant Genome Project.</title>
        <authorList>
            <person name="Zhang R.-G."/>
        </authorList>
    </citation>
    <scope>NUCLEOTIDE SEQUENCE</scope>
    <source>
        <strain evidence="5">WSP0</strain>
        <tissue evidence="5">Leaf</tissue>
    </source>
</reference>
<dbReference type="InterPro" id="IPR032675">
    <property type="entry name" value="LRR_dom_sf"/>
</dbReference>
<dbReference type="Gene3D" id="3.40.50.300">
    <property type="entry name" value="P-loop containing nucleotide triphosphate hydrolases"/>
    <property type="match status" value="1"/>
</dbReference>
<keyword evidence="3" id="KW-0853">WD repeat</keyword>
<dbReference type="Proteomes" id="UP000823749">
    <property type="component" value="Chromosome 11"/>
</dbReference>